<organism evidence="6 7">
    <name type="scientific">Croceibacterium mercuriale</name>
    <dbReference type="NCBI Taxonomy" id="1572751"/>
    <lineage>
        <taxon>Bacteria</taxon>
        <taxon>Pseudomonadati</taxon>
        <taxon>Pseudomonadota</taxon>
        <taxon>Alphaproteobacteria</taxon>
        <taxon>Sphingomonadales</taxon>
        <taxon>Erythrobacteraceae</taxon>
        <taxon>Croceibacterium</taxon>
    </lineage>
</organism>
<dbReference type="PANTHER" id="PTHR47506">
    <property type="entry name" value="TRANSCRIPTIONAL REGULATORY PROTEIN"/>
    <property type="match status" value="1"/>
</dbReference>
<evidence type="ECO:0000313" key="6">
    <source>
        <dbReference type="EMBL" id="KHL26541.1"/>
    </source>
</evidence>
<comment type="caution">
    <text evidence="6">The sequence shown here is derived from an EMBL/GenBank/DDBJ whole genome shotgun (WGS) entry which is preliminary data.</text>
</comment>
<dbReference type="PRINTS" id="PR00455">
    <property type="entry name" value="HTHTETR"/>
</dbReference>
<evidence type="ECO:0000259" key="5">
    <source>
        <dbReference type="PROSITE" id="PS50977"/>
    </source>
</evidence>
<dbReference type="Pfam" id="PF21993">
    <property type="entry name" value="TetR_C_13_2"/>
    <property type="match status" value="1"/>
</dbReference>
<dbReference type="Proteomes" id="UP000030988">
    <property type="component" value="Unassembled WGS sequence"/>
</dbReference>
<dbReference type="EMBL" id="JTDN01000001">
    <property type="protein sequence ID" value="KHL26541.1"/>
    <property type="molecule type" value="Genomic_DNA"/>
</dbReference>
<accession>A0A0B2C3C7</accession>
<keyword evidence="1" id="KW-0805">Transcription regulation</keyword>
<keyword evidence="2 4" id="KW-0238">DNA-binding</keyword>
<dbReference type="OrthoDB" id="9798857at2"/>
<dbReference type="InterPro" id="IPR036271">
    <property type="entry name" value="Tet_transcr_reg_TetR-rel_C_sf"/>
</dbReference>
<dbReference type="AlphaFoldDB" id="A0A0B2C3C7"/>
<evidence type="ECO:0000313" key="7">
    <source>
        <dbReference type="Proteomes" id="UP000030988"/>
    </source>
</evidence>
<feature type="DNA-binding region" description="H-T-H motif" evidence="4">
    <location>
        <begin position="31"/>
        <end position="50"/>
    </location>
</feature>
<dbReference type="PANTHER" id="PTHR47506:SF1">
    <property type="entry name" value="HTH-TYPE TRANSCRIPTIONAL REGULATOR YJDC"/>
    <property type="match status" value="1"/>
</dbReference>
<evidence type="ECO:0000256" key="4">
    <source>
        <dbReference type="PROSITE-ProRule" id="PRU00335"/>
    </source>
</evidence>
<dbReference type="SUPFAM" id="SSF46689">
    <property type="entry name" value="Homeodomain-like"/>
    <property type="match status" value="1"/>
</dbReference>
<dbReference type="Pfam" id="PF00440">
    <property type="entry name" value="TetR_N"/>
    <property type="match status" value="1"/>
</dbReference>
<dbReference type="STRING" id="1572751.PK98_09105"/>
<dbReference type="InterPro" id="IPR054156">
    <property type="entry name" value="YxaF_TetR_C"/>
</dbReference>
<dbReference type="SUPFAM" id="SSF48498">
    <property type="entry name" value="Tetracyclin repressor-like, C-terminal domain"/>
    <property type="match status" value="1"/>
</dbReference>
<reference evidence="6 7" key="1">
    <citation type="submission" date="2014-11" db="EMBL/GenBank/DDBJ databases">
        <title>Draft genome sequence of Kirrobacter mercurialis.</title>
        <authorList>
            <person name="Coil D.A."/>
            <person name="Eisen J.A."/>
        </authorList>
    </citation>
    <scope>NUCLEOTIDE SEQUENCE [LARGE SCALE GENOMIC DNA]</scope>
    <source>
        <strain evidence="6 7">Coronado</strain>
    </source>
</reference>
<dbReference type="Gene3D" id="1.10.357.10">
    <property type="entry name" value="Tetracycline Repressor, domain 2"/>
    <property type="match status" value="1"/>
</dbReference>
<proteinExistence type="predicted"/>
<keyword evidence="3" id="KW-0804">Transcription</keyword>
<evidence type="ECO:0000256" key="2">
    <source>
        <dbReference type="ARBA" id="ARBA00023125"/>
    </source>
</evidence>
<dbReference type="GO" id="GO:0003677">
    <property type="term" value="F:DNA binding"/>
    <property type="evidence" value="ECO:0007669"/>
    <property type="project" value="UniProtKB-UniRule"/>
</dbReference>
<keyword evidence="7" id="KW-1185">Reference proteome</keyword>
<sequence length="203" mass="21525">MAKASTPSDARQRLLDAALVLVRRQGFAATTIDQLCAMAHTTKGGFFHHFASKEALGIAAAQHWSTTTEPFFAAAAYHAASDALDRVLGYLDLREAMIEGDTDAFTCLAGTLAQEVHQSHPMIARAAQGAIEDHARTLEADLATVLGPGSGSAAQAHSLAMHIQVVLQGAFVIAKAQGDLATARQSVRHLKTYIMMICKGEAE</sequence>
<dbReference type="PROSITE" id="PS50977">
    <property type="entry name" value="HTH_TETR_2"/>
    <property type="match status" value="1"/>
</dbReference>
<dbReference type="InterPro" id="IPR009057">
    <property type="entry name" value="Homeodomain-like_sf"/>
</dbReference>
<feature type="domain" description="HTH tetR-type" evidence="5">
    <location>
        <begin position="8"/>
        <end position="68"/>
    </location>
</feature>
<gene>
    <name evidence="6" type="ORF">PK98_09105</name>
</gene>
<evidence type="ECO:0000256" key="3">
    <source>
        <dbReference type="ARBA" id="ARBA00023163"/>
    </source>
</evidence>
<name>A0A0B2C3C7_9SPHN</name>
<evidence type="ECO:0000256" key="1">
    <source>
        <dbReference type="ARBA" id="ARBA00023015"/>
    </source>
</evidence>
<protein>
    <recommendedName>
        <fullName evidence="5">HTH tetR-type domain-containing protein</fullName>
    </recommendedName>
</protein>
<dbReference type="InterPro" id="IPR001647">
    <property type="entry name" value="HTH_TetR"/>
</dbReference>
<dbReference type="RefSeq" id="WP_039095906.1">
    <property type="nucleotide sequence ID" value="NZ_JTDN01000001.1"/>
</dbReference>